<dbReference type="InterPro" id="IPR016123">
    <property type="entry name" value="Mog1/PsbP_a/b/a-sand"/>
</dbReference>
<evidence type="ECO:0008006" key="2">
    <source>
        <dbReference type="Google" id="ProtNLM"/>
    </source>
</evidence>
<accession>X0YZZ1</accession>
<reference evidence="1" key="1">
    <citation type="journal article" date="2014" name="Front. Microbiol.">
        <title>High frequency of phylogenetically diverse reductive dehalogenase-homologous genes in deep subseafloor sedimentary metagenomes.</title>
        <authorList>
            <person name="Kawai M."/>
            <person name="Futagami T."/>
            <person name="Toyoda A."/>
            <person name="Takaki Y."/>
            <person name="Nishi S."/>
            <person name="Hori S."/>
            <person name="Arai W."/>
            <person name="Tsubouchi T."/>
            <person name="Morono Y."/>
            <person name="Uchiyama I."/>
            <person name="Ito T."/>
            <person name="Fujiyama A."/>
            <person name="Inagaki F."/>
            <person name="Takami H."/>
        </authorList>
    </citation>
    <scope>NUCLEOTIDE SEQUENCE</scope>
    <source>
        <strain evidence="1">Expedition CK06-06</strain>
    </source>
</reference>
<organism evidence="1">
    <name type="scientific">marine sediment metagenome</name>
    <dbReference type="NCBI Taxonomy" id="412755"/>
    <lineage>
        <taxon>unclassified sequences</taxon>
        <taxon>metagenomes</taxon>
        <taxon>ecological metagenomes</taxon>
    </lineage>
</organism>
<dbReference type="SUPFAM" id="SSF55724">
    <property type="entry name" value="Mog1p/PsbP-like"/>
    <property type="match status" value="1"/>
</dbReference>
<dbReference type="Gene3D" id="3.40.1000.10">
    <property type="entry name" value="Mog1/PsbP, alpha/beta/alpha sandwich"/>
    <property type="match status" value="1"/>
</dbReference>
<sequence>MRGKRFNLGVISVLVALLVVSIAGCARQPSPPVPPITPVTPGYIQSGDHKLGYSFEYPEDWAVHSPEEFRLTGGVEKVEMFTKKGEGTSITIVVGSTDWTNLEEVKKKYGEIHPIKIILKEDIIEVNGREGYEIIYKNPQTPTKTGVVVFLANGKAYTITYGTTEDLYDASEEIFDHVINSFVIK</sequence>
<dbReference type="EMBL" id="BART01009060">
    <property type="protein sequence ID" value="GAG62235.1"/>
    <property type="molecule type" value="Genomic_DNA"/>
</dbReference>
<comment type="caution">
    <text evidence="1">The sequence shown here is derived from an EMBL/GenBank/DDBJ whole genome shotgun (WGS) entry which is preliminary data.</text>
</comment>
<dbReference type="PROSITE" id="PS51257">
    <property type="entry name" value="PROKAR_LIPOPROTEIN"/>
    <property type="match status" value="1"/>
</dbReference>
<dbReference type="Pfam" id="PF18933">
    <property type="entry name" value="PsbP_2"/>
    <property type="match status" value="1"/>
</dbReference>
<gene>
    <name evidence="1" type="ORF">S01H4_20196</name>
</gene>
<evidence type="ECO:0000313" key="1">
    <source>
        <dbReference type="EMBL" id="GAG62235.1"/>
    </source>
</evidence>
<name>X0YZZ1_9ZZZZ</name>
<proteinExistence type="predicted"/>
<protein>
    <recommendedName>
        <fullName evidence="2">PsbP C-terminal domain-containing protein</fullName>
    </recommendedName>
</protein>
<dbReference type="AlphaFoldDB" id="X0YZZ1"/>